<dbReference type="Proteomes" id="UP001298424">
    <property type="component" value="Unassembled WGS sequence"/>
</dbReference>
<reference evidence="2 3" key="1">
    <citation type="submission" date="2022-02" db="EMBL/GenBank/DDBJ databases">
        <title>Genome sequence data of Kingella unionensis sp. nov. strain CICC 24913 (CCUG 75125).</title>
        <authorList>
            <person name="Xiao M."/>
        </authorList>
    </citation>
    <scope>NUCLEOTIDE SEQUENCE [LARGE SCALE GENOMIC DNA]</scope>
    <source>
        <strain evidence="2 3">CICC 24913</strain>
    </source>
</reference>
<sequence>MPSRAGEENGEWKPSKHTLNNLPAKQTSPDGWTCLRSAKEELCWKQSYPGVPD</sequence>
<dbReference type="RefSeq" id="WP_238746031.1">
    <property type="nucleotide sequence ID" value="NZ_JAKOOW010000014.1"/>
</dbReference>
<accession>A0ABS9NL95</accession>
<organism evidence="2 3">
    <name type="scientific">Kingella pumchi</name>
    <dbReference type="NCBI Taxonomy" id="2779506"/>
    <lineage>
        <taxon>Bacteria</taxon>
        <taxon>Pseudomonadati</taxon>
        <taxon>Pseudomonadota</taxon>
        <taxon>Betaproteobacteria</taxon>
        <taxon>Neisseriales</taxon>
        <taxon>Neisseriaceae</taxon>
        <taxon>Kingella</taxon>
    </lineage>
</organism>
<evidence type="ECO:0000313" key="2">
    <source>
        <dbReference type="EMBL" id="MCG6503571.1"/>
    </source>
</evidence>
<evidence type="ECO:0000313" key="3">
    <source>
        <dbReference type="Proteomes" id="UP001298424"/>
    </source>
</evidence>
<keyword evidence="3" id="KW-1185">Reference proteome</keyword>
<gene>
    <name evidence="2" type="ORF">MB824_03545</name>
</gene>
<name>A0ABS9NL95_9NEIS</name>
<evidence type="ECO:0000256" key="1">
    <source>
        <dbReference type="SAM" id="MobiDB-lite"/>
    </source>
</evidence>
<proteinExistence type="predicted"/>
<feature type="compositionally biased region" description="Polar residues" evidence="1">
    <location>
        <begin position="17"/>
        <end position="30"/>
    </location>
</feature>
<comment type="caution">
    <text evidence="2">The sequence shown here is derived from an EMBL/GenBank/DDBJ whole genome shotgun (WGS) entry which is preliminary data.</text>
</comment>
<dbReference type="EMBL" id="JAKOOW010000014">
    <property type="protein sequence ID" value="MCG6503571.1"/>
    <property type="molecule type" value="Genomic_DNA"/>
</dbReference>
<feature type="compositionally biased region" description="Basic and acidic residues" evidence="1">
    <location>
        <begin position="1"/>
        <end position="14"/>
    </location>
</feature>
<feature type="region of interest" description="Disordered" evidence="1">
    <location>
        <begin position="1"/>
        <end position="31"/>
    </location>
</feature>
<protein>
    <submittedName>
        <fullName evidence="2">Uncharacterized protein</fullName>
    </submittedName>
</protein>